<protein>
    <submittedName>
        <fullName evidence="1">Uncharacterized protein</fullName>
    </submittedName>
</protein>
<dbReference type="EMBL" id="JASAOG010000105">
    <property type="protein sequence ID" value="KAK0051319.1"/>
    <property type="molecule type" value="Genomic_DNA"/>
</dbReference>
<keyword evidence="2" id="KW-1185">Reference proteome</keyword>
<dbReference type="Proteomes" id="UP001233172">
    <property type="component" value="Unassembled WGS sequence"/>
</dbReference>
<organism evidence="1 2">
    <name type="scientific">Biomphalaria pfeifferi</name>
    <name type="common">Bloodfluke planorb</name>
    <name type="synonym">Freshwater snail</name>
    <dbReference type="NCBI Taxonomy" id="112525"/>
    <lineage>
        <taxon>Eukaryota</taxon>
        <taxon>Metazoa</taxon>
        <taxon>Spiralia</taxon>
        <taxon>Lophotrochozoa</taxon>
        <taxon>Mollusca</taxon>
        <taxon>Gastropoda</taxon>
        <taxon>Heterobranchia</taxon>
        <taxon>Euthyneura</taxon>
        <taxon>Panpulmonata</taxon>
        <taxon>Hygrophila</taxon>
        <taxon>Lymnaeoidea</taxon>
        <taxon>Planorbidae</taxon>
        <taxon>Biomphalaria</taxon>
    </lineage>
</organism>
<evidence type="ECO:0000313" key="2">
    <source>
        <dbReference type="Proteomes" id="UP001233172"/>
    </source>
</evidence>
<accession>A0AAD8F603</accession>
<name>A0AAD8F603_BIOPF</name>
<reference evidence="1" key="1">
    <citation type="journal article" date="2023" name="PLoS Negl. Trop. Dis.">
        <title>A genome sequence for Biomphalaria pfeifferi, the major vector snail for the human-infecting parasite Schistosoma mansoni.</title>
        <authorList>
            <person name="Bu L."/>
            <person name="Lu L."/>
            <person name="Laidemitt M.R."/>
            <person name="Zhang S.M."/>
            <person name="Mutuku M."/>
            <person name="Mkoji G."/>
            <person name="Steinauer M."/>
            <person name="Loker E.S."/>
        </authorList>
    </citation>
    <scope>NUCLEOTIDE SEQUENCE</scope>
    <source>
        <strain evidence="1">KasaAsao</strain>
    </source>
</reference>
<evidence type="ECO:0000313" key="1">
    <source>
        <dbReference type="EMBL" id="KAK0051319.1"/>
    </source>
</evidence>
<reference evidence="1" key="2">
    <citation type="submission" date="2023-04" db="EMBL/GenBank/DDBJ databases">
        <authorList>
            <person name="Bu L."/>
            <person name="Lu L."/>
            <person name="Laidemitt M.R."/>
            <person name="Zhang S.M."/>
            <person name="Mutuku M."/>
            <person name="Mkoji G."/>
            <person name="Steinauer M."/>
            <person name="Loker E.S."/>
        </authorList>
    </citation>
    <scope>NUCLEOTIDE SEQUENCE</scope>
    <source>
        <strain evidence="1">KasaAsao</strain>
        <tissue evidence="1">Whole Snail</tissue>
    </source>
</reference>
<comment type="caution">
    <text evidence="1">The sequence shown here is derived from an EMBL/GenBank/DDBJ whole genome shotgun (WGS) entry which is preliminary data.</text>
</comment>
<gene>
    <name evidence="1" type="ORF">Bpfe_019265</name>
</gene>
<dbReference type="AlphaFoldDB" id="A0AAD8F603"/>
<proteinExistence type="predicted"/>
<sequence>MSVLVFSQTGILPDWYPPRLVSSQIGILPDWYLPRLVSSQTIPITDNLLRLYLFHPGSGPPLDQIQMNVTREAIV</sequence>